<organism evidence="1 2">
    <name type="scientific">Flavobacterium cheonanense</name>
    <dbReference type="NCBI Taxonomy" id="706183"/>
    <lineage>
        <taxon>Bacteria</taxon>
        <taxon>Pseudomonadati</taxon>
        <taxon>Bacteroidota</taxon>
        <taxon>Flavobacteriia</taxon>
        <taxon>Flavobacteriales</taxon>
        <taxon>Flavobacteriaceae</taxon>
        <taxon>Flavobacterium</taxon>
    </lineage>
</organism>
<protein>
    <submittedName>
        <fullName evidence="1">Uncharacterized protein</fullName>
    </submittedName>
</protein>
<name>A0ABP7VVC2_9FLAO</name>
<dbReference type="EMBL" id="BAABCT010000005">
    <property type="protein sequence ID" value="GAA4074287.1"/>
    <property type="molecule type" value="Genomic_DNA"/>
</dbReference>
<evidence type="ECO:0000313" key="2">
    <source>
        <dbReference type="Proteomes" id="UP001500367"/>
    </source>
</evidence>
<evidence type="ECO:0000313" key="1">
    <source>
        <dbReference type="EMBL" id="GAA4074287.1"/>
    </source>
</evidence>
<reference evidence="2" key="1">
    <citation type="journal article" date="2019" name="Int. J. Syst. Evol. Microbiol.">
        <title>The Global Catalogue of Microorganisms (GCM) 10K type strain sequencing project: providing services to taxonomists for standard genome sequencing and annotation.</title>
        <authorList>
            <consortium name="The Broad Institute Genomics Platform"/>
            <consortium name="The Broad Institute Genome Sequencing Center for Infectious Disease"/>
            <person name="Wu L."/>
            <person name="Ma J."/>
        </authorList>
    </citation>
    <scope>NUCLEOTIDE SEQUENCE [LARGE SCALE GENOMIC DNA]</scope>
    <source>
        <strain evidence="2">JCM 17069</strain>
    </source>
</reference>
<comment type="caution">
    <text evidence="1">The sequence shown here is derived from an EMBL/GenBank/DDBJ whole genome shotgun (WGS) entry which is preliminary data.</text>
</comment>
<gene>
    <name evidence="1" type="ORF">GCM10022389_19790</name>
</gene>
<dbReference type="Proteomes" id="UP001500367">
    <property type="component" value="Unassembled WGS sequence"/>
</dbReference>
<keyword evidence="2" id="KW-1185">Reference proteome</keyword>
<accession>A0ABP7VVC2</accession>
<proteinExistence type="predicted"/>
<sequence length="209" mass="24395">MIPIKAAKNHAELQINENLLKSTKKKSFKKHNKTIVFLWREEKYNKKYKTTFSEICINQSYCKTITDPERAVIGYIATFIGSDCNWDDECNADRSNLKCKVLTALNLGYQCSDSHLGFLKKWFKGDYKALKRLEDCSTTPYTATIQNTFDKIQIIHKNNDFFVIVNASSINSREEISRNWKEINHFVLLNKNQVKFLSKKTIYSKKSKL</sequence>